<feature type="transmembrane region" description="Helical" evidence="4">
    <location>
        <begin position="21"/>
        <end position="41"/>
    </location>
</feature>
<dbReference type="PANTHER" id="PTHR43280">
    <property type="entry name" value="ARAC-FAMILY TRANSCRIPTIONAL REGULATOR"/>
    <property type="match status" value="1"/>
</dbReference>
<evidence type="ECO:0000313" key="7">
    <source>
        <dbReference type="Proteomes" id="UP000182624"/>
    </source>
</evidence>
<keyword evidence="1" id="KW-0805">Transcription regulation</keyword>
<keyword evidence="7" id="KW-1185">Reference proteome</keyword>
<evidence type="ECO:0000256" key="4">
    <source>
        <dbReference type="SAM" id="Phobius"/>
    </source>
</evidence>
<evidence type="ECO:0000256" key="3">
    <source>
        <dbReference type="ARBA" id="ARBA00023163"/>
    </source>
</evidence>
<dbReference type="InterPro" id="IPR018062">
    <property type="entry name" value="HTH_AraC-typ_CS"/>
</dbReference>
<dbReference type="SMART" id="SM00342">
    <property type="entry name" value="HTH_ARAC"/>
    <property type="match status" value="1"/>
</dbReference>
<keyword evidence="4" id="KW-0812">Transmembrane</keyword>
<dbReference type="Gene3D" id="1.10.10.60">
    <property type="entry name" value="Homeodomain-like"/>
    <property type="match status" value="2"/>
</dbReference>
<evidence type="ECO:0000256" key="2">
    <source>
        <dbReference type="ARBA" id="ARBA00023125"/>
    </source>
</evidence>
<dbReference type="Proteomes" id="UP000182624">
    <property type="component" value="Unassembled WGS sequence"/>
</dbReference>
<protein>
    <submittedName>
        <fullName evidence="6">AraC-type DNA-binding protein</fullName>
    </submittedName>
</protein>
<dbReference type="GO" id="GO:0043565">
    <property type="term" value="F:sequence-specific DNA binding"/>
    <property type="evidence" value="ECO:0007669"/>
    <property type="project" value="InterPro"/>
</dbReference>
<dbReference type="AlphaFoldDB" id="A0A1I5SZH4"/>
<dbReference type="EMBL" id="FOXO01000007">
    <property type="protein sequence ID" value="SFP76204.1"/>
    <property type="molecule type" value="Genomic_DNA"/>
</dbReference>
<dbReference type="InterPro" id="IPR018060">
    <property type="entry name" value="HTH_AraC"/>
</dbReference>
<keyword evidence="4" id="KW-0472">Membrane</keyword>
<organism evidence="6 7">
    <name type="scientific">Butyrivibrio proteoclasticus</name>
    <dbReference type="NCBI Taxonomy" id="43305"/>
    <lineage>
        <taxon>Bacteria</taxon>
        <taxon>Bacillati</taxon>
        <taxon>Bacillota</taxon>
        <taxon>Clostridia</taxon>
        <taxon>Lachnospirales</taxon>
        <taxon>Lachnospiraceae</taxon>
        <taxon>Butyrivibrio</taxon>
    </lineage>
</organism>
<dbReference type="SUPFAM" id="SSF46689">
    <property type="entry name" value="Homeodomain-like"/>
    <property type="match status" value="1"/>
</dbReference>
<dbReference type="Pfam" id="PF12833">
    <property type="entry name" value="HTH_18"/>
    <property type="match status" value="1"/>
</dbReference>
<name>A0A1I5SZH4_9FIRM</name>
<keyword evidence="3" id="KW-0804">Transcription</keyword>
<dbReference type="PROSITE" id="PS00041">
    <property type="entry name" value="HTH_ARAC_FAMILY_1"/>
    <property type="match status" value="1"/>
</dbReference>
<sequence>MFKFKKFSELPLRRIAYKYKVLIGITLFLIVAVVSFGTIFIKSYIDRNRDLRKAELVKDAENMLNSIENSLITVHKYYLASENNTKLRYVVENDVDYSKVSSITDAGDILDGGNIVTDYVANYSLVNFKTDTVLGTKGKYDINEVKNLDELTELYDAYKETYTKNLWVYIDGAEPDKYSKEYRTTVPLYGLDLVLFVPFSEVTPYALEVINIDMSQIISDIRKQLGENQQAALYTADGKLIFSTDKEFPNQIEMEKTDINAIYSTKNDDGKKVFISAKTSSIAGLTLYVANYSDRIELFVNVYYLIAFVLIVLLLFFGATILFNSIYKPIQTAIGEIEKSSDYKLRPGEDELQYLTDSVKKLDSKNTSLISHTTALFATRIYRNELTNTEIDQYLYRLSLSNRVPSFYRILTFVLRSMDDDSPVFSDRDKSICNQIIDKITEDCGMKEFLPPVYYARSIVVFISCDGRGTEKELIEKNYNFMTQYVYNTFGLNIGIGISSDYSDIYSINKAYLESVQALHYGKIDMGSYLSYYRMGAGMDRISFDSDIEEKLRRALRRGDKEEAYSVVDGLFEKLITMDVSRDNCVPVLLQLVNGIVLEVQTAGIGTNVFREELRQIYPVILDYNDLNRVRKYIKFNMIDPVIYHQNNVLDSQSANIMTAIEKLVEDKEGNISLNECAESLGYHTSYIWRILKEEKNLTFTEYVDKYKIKYAKKLLSETDMTVGAIAEKLNYTNSQNFIRFFNKMEGITPGKYRQALKEA</sequence>
<dbReference type="InterPro" id="IPR009057">
    <property type="entry name" value="Homeodomain-like_sf"/>
</dbReference>
<dbReference type="RefSeq" id="WP_074886030.1">
    <property type="nucleotide sequence ID" value="NZ_FOXO01000007.1"/>
</dbReference>
<gene>
    <name evidence="6" type="ORF">SAMN04487928_107146</name>
</gene>
<dbReference type="PANTHER" id="PTHR43280:SF10">
    <property type="entry name" value="REGULATORY PROTEIN POCR"/>
    <property type="match status" value="1"/>
</dbReference>
<dbReference type="GO" id="GO:0003700">
    <property type="term" value="F:DNA-binding transcription factor activity"/>
    <property type="evidence" value="ECO:0007669"/>
    <property type="project" value="InterPro"/>
</dbReference>
<keyword evidence="2 6" id="KW-0238">DNA-binding</keyword>
<accession>A0A1I5SZH4</accession>
<dbReference type="PROSITE" id="PS01124">
    <property type="entry name" value="HTH_ARAC_FAMILY_2"/>
    <property type="match status" value="1"/>
</dbReference>
<reference evidence="7" key="1">
    <citation type="submission" date="2016-10" db="EMBL/GenBank/DDBJ databases">
        <authorList>
            <person name="Varghese N."/>
            <person name="Submissions S."/>
        </authorList>
    </citation>
    <scope>NUCLEOTIDE SEQUENCE [LARGE SCALE GENOMIC DNA]</scope>
    <source>
        <strain evidence="7">P18</strain>
    </source>
</reference>
<evidence type="ECO:0000256" key="1">
    <source>
        <dbReference type="ARBA" id="ARBA00023015"/>
    </source>
</evidence>
<keyword evidence="4" id="KW-1133">Transmembrane helix</keyword>
<proteinExistence type="predicted"/>
<feature type="transmembrane region" description="Helical" evidence="4">
    <location>
        <begin position="302"/>
        <end position="323"/>
    </location>
</feature>
<feature type="domain" description="HTH araC/xylS-type" evidence="5">
    <location>
        <begin position="655"/>
        <end position="756"/>
    </location>
</feature>
<evidence type="ECO:0000313" key="6">
    <source>
        <dbReference type="EMBL" id="SFP76204.1"/>
    </source>
</evidence>
<evidence type="ECO:0000259" key="5">
    <source>
        <dbReference type="PROSITE" id="PS01124"/>
    </source>
</evidence>